<feature type="compositionally biased region" description="Basic and acidic residues" evidence="2">
    <location>
        <begin position="38"/>
        <end position="47"/>
    </location>
</feature>
<feature type="region of interest" description="Disordered" evidence="2">
    <location>
        <begin position="1"/>
        <end position="249"/>
    </location>
</feature>
<feature type="region of interest" description="Disordered" evidence="2">
    <location>
        <begin position="633"/>
        <end position="741"/>
    </location>
</feature>
<dbReference type="Gene3D" id="3.30.760.10">
    <property type="entry name" value="RNA Cap, Translation Initiation Factor Eif4e"/>
    <property type="match status" value="1"/>
</dbReference>
<evidence type="ECO:0000256" key="2">
    <source>
        <dbReference type="SAM" id="MobiDB-lite"/>
    </source>
</evidence>
<dbReference type="GO" id="GO:0003743">
    <property type="term" value="F:translation initiation factor activity"/>
    <property type="evidence" value="ECO:0007669"/>
    <property type="project" value="UniProtKB-KW"/>
</dbReference>
<name>A0A8X7T4D2_9BASI</name>
<dbReference type="GO" id="GO:0016281">
    <property type="term" value="C:eukaryotic translation initiation factor 4F complex"/>
    <property type="evidence" value="ECO:0007669"/>
    <property type="project" value="TreeGrafter"/>
</dbReference>
<dbReference type="Pfam" id="PF01652">
    <property type="entry name" value="IF4E"/>
    <property type="match status" value="1"/>
</dbReference>
<evidence type="ECO:0008006" key="5">
    <source>
        <dbReference type="Google" id="ProtNLM"/>
    </source>
</evidence>
<evidence type="ECO:0000256" key="1">
    <source>
        <dbReference type="RuleBase" id="RU004374"/>
    </source>
</evidence>
<dbReference type="EMBL" id="LWDG02000204">
    <property type="protein sequence ID" value="KAE8267703.1"/>
    <property type="molecule type" value="Genomic_DNA"/>
</dbReference>
<dbReference type="InterPro" id="IPR023398">
    <property type="entry name" value="TIF_eIF4e-like"/>
</dbReference>
<keyword evidence="1" id="KW-0694">RNA-binding</keyword>
<keyword evidence="1" id="KW-0396">Initiation factor</keyword>
<evidence type="ECO:0000313" key="4">
    <source>
        <dbReference type="Proteomes" id="UP000078113"/>
    </source>
</evidence>
<dbReference type="PANTHER" id="PTHR11960">
    <property type="entry name" value="EUKARYOTIC TRANSLATION INITIATION FACTOR 4E RELATED"/>
    <property type="match status" value="1"/>
</dbReference>
<comment type="similarity">
    <text evidence="1">Belongs to the eukaryotic initiation factor 4E family.</text>
</comment>
<evidence type="ECO:0000313" key="3">
    <source>
        <dbReference type="EMBL" id="KAE8267703.1"/>
    </source>
</evidence>
<dbReference type="Proteomes" id="UP000078113">
    <property type="component" value="Unassembled WGS sequence"/>
</dbReference>
<feature type="compositionally biased region" description="Low complexity" evidence="2">
    <location>
        <begin position="214"/>
        <end position="234"/>
    </location>
</feature>
<reference evidence="3" key="2">
    <citation type="journal article" date="2019" name="IMA Fungus">
        <title>Genome sequencing and comparison of five Tilletia species to identify candidate genes for the detection of regulated species infecting wheat.</title>
        <authorList>
            <person name="Nguyen H.D.T."/>
            <person name="Sultana T."/>
            <person name="Kesanakurti P."/>
            <person name="Hambleton S."/>
        </authorList>
    </citation>
    <scope>NUCLEOTIDE SEQUENCE</scope>
    <source>
        <strain evidence="3">DAOMC 236422</strain>
    </source>
</reference>
<sequence length="741" mass="75535">MATPTDAPIAATNNSDKPATTSRSSVSKRPPALSDIAAKLKIEDKIKASSSSSSSTEPKDPSPAAGESPSKGLRLPAAGRLNPGTPAQKESPTPPAATADKPAESSSTSPATAPQQDASPDAVNKTPATGDKPASSTDATKAKTDASPNPDPSAKSPQRTASGAPKPEKPKLHPLQHVWSLYFDSKSNQNSSAAPSPNPATPGLGDKNKDKELQQQQQQSPSKPSSSSSTLQPPGSAPPSATPGSASVTSGESWEAQLKFLGKYNTVEAFFKTFATLRRPSSLDRNSNYHLFKDGIKPMWEDPANAGGGKWVLTLRGTNPALLDRTWMWLVLALIGEDLDDKNEITGAVCSTRPKGDRIALWIRIKDDIERVNRIGRRLVSLLDVEKEPGVSLEFVSNSEGRRGSAFRSHGGHHNAMRNGGAGGPPTPGSAGLPASGSDPALASEGKGGAVGTADTDSNKADDSTSSIGSKPALAAAAPSKYISFSNPPPQFGPGGPQQQQHGHQQHQHQHQQGGGGGGSFHLQQGGGMPGFGGMPGVGMPNGMPGMPGVGGFPPGFLPPGMNSPQQQQQQQQMGIINPMGMFPPGAPLPPQYLAAAAAAGIPPQNMHYFQHQLALQQQAFFAQQAQMMAAQQQQHGGGGGNRGAQGGVGAFGTSPEKGSPSKFGNSPAGIGRRGSEMGLSGGGSFGGFGRRGSDVPSDGGGGAGAGAGGAMGAFGSPIGRKTGGVAMASGGSRGRATESK</sequence>
<feature type="compositionally biased region" description="Gly residues" evidence="2">
    <location>
        <begin position="680"/>
        <end position="691"/>
    </location>
</feature>
<reference evidence="3" key="1">
    <citation type="submission" date="2016-04" db="EMBL/GenBank/DDBJ databases">
        <authorList>
            <person name="Nguyen H.D."/>
            <person name="Samba Siva P."/>
            <person name="Cullis J."/>
            <person name="Levesque C.A."/>
            <person name="Hambleton S."/>
        </authorList>
    </citation>
    <scope>NUCLEOTIDE SEQUENCE</scope>
    <source>
        <strain evidence="3">DAOMC 236422</strain>
    </source>
</reference>
<comment type="caution">
    <text evidence="3">The sequence shown here is derived from an EMBL/GenBank/DDBJ whole genome shotgun (WGS) entry which is preliminary data.</text>
</comment>
<feature type="compositionally biased region" description="Low complexity" evidence="2">
    <location>
        <begin position="429"/>
        <end position="441"/>
    </location>
</feature>
<feature type="compositionally biased region" description="Polar residues" evidence="2">
    <location>
        <begin position="11"/>
        <end position="27"/>
    </location>
</feature>
<accession>A0A8X7T4D2</accession>
<proteinExistence type="inferred from homology"/>
<feature type="compositionally biased region" description="Gly residues" evidence="2">
    <location>
        <begin position="513"/>
        <end position="531"/>
    </location>
</feature>
<keyword evidence="1" id="KW-0648">Protein biosynthesis</keyword>
<feature type="compositionally biased region" description="Low complexity" evidence="2">
    <location>
        <begin position="96"/>
        <end position="116"/>
    </location>
</feature>
<keyword evidence="4" id="KW-1185">Reference proteome</keyword>
<dbReference type="AlphaFoldDB" id="A0A8X7T4D2"/>
<gene>
    <name evidence="3" type="ORF">A4X09_0g4653</name>
</gene>
<protein>
    <recommendedName>
        <fullName evidence="5">Eukaryotic translation initiation factor 4E</fullName>
    </recommendedName>
</protein>
<feature type="compositionally biased region" description="Gly residues" evidence="2">
    <location>
        <begin position="636"/>
        <end position="651"/>
    </location>
</feature>
<feature type="compositionally biased region" description="Gly residues" evidence="2">
    <location>
        <begin position="699"/>
        <end position="713"/>
    </location>
</feature>
<organism evidence="3 4">
    <name type="scientific">Tilletia walkeri</name>
    <dbReference type="NCBI Taxonomy" id="117179"/>
    <lineage>
        <taxon>Eukaryota</taxon>
        <taxon>Fungi</taxon>
        <taxon>Dikarya</taxon>
        <taxon>Basidiomycota</taxon>
        <taxon>Ustilaginomycotina</taxon>
        <taxon>Exobasidiomycetes</taxon>
        <taxon>Tilletiales</taxon>
        <taxon>Tilletiaceae</taxon>
        <taxon>Tilletia</taxon>
    </lineage>
</organism>
<dbReference type="GO" id="GO:0000340">
    <property type="term" value="F:RNA 7-methylguanosine cap binding"/>
    <property type="evidence" value="ECO:0007669"/>
    <property type="project" value="TreeGrafter"/>
</dbReference>
<dbReference type="PANTHER" id="PTHR11960:SF73">
    <property type="entry name" value="TRANSLATION INITIATION FACTOR 4E, PUTATIVE-RELATED"/>
    <property type="match status" value="1"/>
</dbReference>
<feature type="region of interest" description="Disordered" evidence="2">
    <location>
        <begin position="396"/>
        <end position="531"/>
    </location>
</feature>
<feature type="compositionally biased region" description="Low complexity" evidence="2">
    <location>
        <begin position="185"/>
        <end position="195"/>
    </location>
</feature>
<dbReference type="InterPro" id="IPR001040">
    <property type="entry name" value="TIF_eIF_4E"/>
</dbReference>
<dbReference type="SUPFAM" id="SSF55418">
    <property type="entry name" value="eIF4e-like"/>
    <property type="match status" value="1"/>
</dbReference>